<name>A0A6L2PRZ3_COPFO</name>
<dbReference type="Proteomes" id="UP000502823">
    <property type="component" value="Unassembled WGS sequence"/>
</dbReference>
<gene>
    <name evidence="2" type="ORF">Cfor_05637</name>
</gene>
<dbReference type="PANTHER" id="PTHR21112">
    <property type="entry name" value="CHEMOSENSORY PROTEIN A 29A-RELATED"/>
    <property type="match status" value="1"/>
</dbReference>
<dbReference type="Gene3D" id="2.70.220.10">
    <property type="entry name" value="Ganglioside GM2 activator"/>
    <property type="match status" value="1"/>
</dbReference>
<sequence>MLFYCSTIQTPVALTIQATKITCSDEAFIKDLEVKIMTDGPKTTLNNKYEIVKEIPQDALCAVEFFKKEGNEYKKMPFDLEPDNCCTMVIDTDMYKKFMENQNVPKSCPVKEGKYNLSNYSMPDDILSEDADRGEFRSVFKMTLPSGRCVYGQETDWKIADKQ</sequence>
<proteinExistence type="predicted"/>
<dbReference type="PANTHER" id="PTHR21112:SF0">
    <property type="entry name" value="CHEMOSENSORY PROTEIN A 29A-RELATED"/>
    <property type="match status" value="1"/>
</dbReference>
<evidence type="ECO:0008006" key="4">
    <source>
        <dbReference type="Google" id="ProtNLM"/>
    </source>
</evidence>
<dbReference type="OrthoDB" id="8186735at2759"/>
<dbReference type="AlphaFoldDB" id="A0A6L2PRZ3"/>
<dbReference type="InterPro" id="IPR036846">
    <property type="entry name" value="GM2-AP_sf"/>
</dbReference>
<reference evidence="3" key="1">
    <citation type="submission" date="2020-01" db="EMBL/GenBank/DDBJ databases">
        <title>Draft genome sequence of the Termite Coptotermes fromosanus.</title>
        <authorList>
            <person name="Itakura S."/>
            <person name="Yosikawa Y."/>
            <person name="Umezawa K."/>
        </authorList>
    </citation>
    <scope>NUCLEOTIDE SEQUENCE [LARGE SCALE GENOMIC DNA]</scope>
</reference>
<comment type="caution">
    <text evidence="2">The sequence shown here is derived from an EMBL/GenBank/DDBJ whole genome shotgun (WGS) entry which is preliminary data.</text>
</comment>
<organism evidence="2 3">
    <name type="scientific">Coptotermes formosanus</name>
    <name type="common">Formosan subterranean termite</name>
    <dbReference type="NCBI Taxonomy" id="36987"/>
    <lineage>
        <taxon>Eukaryota</taxon>
        <taxon>Metazoa</taxon>
        <taxon>Ecdysozoa</taxon>
        <taxon>Arthropoda</taxon>
        <taxon>Hexapoda</taxon>
        <taxon>Insecta</taxon>
        <taxon>Pterygota</taxon>
        <taxon>Neoptera</taxon>
        <taxon>Polyneoptera</taxon>
        <taxon>Dictyoptera</taxon>
        <taxon>Blattodea</taxon>
        <taxon>Blattoidea</taxon>
        <taxon>Termitoidae</taxon>
        <taxon>Rhinotermitidae</taxon>
        <taxon>Coptotermes</taxon>
    </lineage>
</organism>
<evidence type="ECO:0000256" key="1">
    <source>
        <dbReference type="ARBA" id="ARBA00022729"/>
    </source>
</evidence>
<dbReference type="EMBL" id="BLKM01005772">
    <property type="protein sequence ID" value="GFG35431.1"/>
    <property type="molecule type" value="Genomic_DNA"/>
</dbReference>
<dbReference type="InParanoid" id="A0A6L2PRZ3"/>
<dbReference type="Pfam" id="PF06477">
    <property type="entry name" value="DUF1091"/>
    <property type="match status" value="1"/>
</dbReference>
<accession>A0A6L2PRZ3</accession>
<evidence type="ECO:0000313" key="3">
    <source>
        <dbReference type="Proteomes" id="UP000502823"/>
    </source>
</evidence>
<keyword evidence="1" id="KW-0732">Signal</keyword>
<evidence type="ECO:0000313" key="2">
    <source>
        <dbReference type="EMBL" id="GFG35431.1"/>
    </source>
</evidence>
<dbReference type="InterPro" id="IPR010512">
    <property type="entry name" value="DUF1091"/>
</dbReference>
<protein>
    <recommendedName>
        <fullName evidence="4">MD-2-related lipid-recognition domain-containing protein</fullName>
    </recommendedName>
</protein>
<keyword evidence="3" id="KW-1185">Reference proteome</keyword>